<sequence length="52" mass="5502">MISGEGATTFARQLEQWQANPVTAQLKATILMATWSCGETRCGPVASCVATD</sequence>
<name>A0ABX9DWC5_9PSEU</name>
<reference evidence="1 2" key="1">
    <citation type="submission" date="2018-06" db="EMBL/GenBank/DDBJ databases">
        <title>Genomic Encyclopedia of Type Strains, Phase IV (KMG-IV): sequencing the most valuable type-strain genomes for metagenomic binning, comparative biology and taxonomic classification.</title>
        <authorList>
            <person name="Goeker M."/>
        </authorList>
    </citation>
    <scope>NUCLEOTIDE SEQUENCE [LARGE SCALE GENOMIC DNA]</scope>
    <source>
        <strain evidence="1 2">DSM 45479</strain>
    </source>
</reference>
<accession>A0ABX9DWC5</accession>
<dbReference type="RefSeq" id="WP_170166771.1">
    <property type="nucleotide sequence ID" value="NZ_QLTT01000014.1"/>
</dbReference>
<gene>
    <name evidence="1" type="ORF">C8D87_11419</name>
</gene>
<dbReference type="Proteomes" id="UP000248714">
    <property type="component" value="Unassembled WGS sequence"/>
</dbReference>
<proteinExistence type="predicted"/>
<evidence type="ECO:0000313" key="1">
    <source>
        <dbReference type="EMBL" id="RAS59407.1"/>
    </source>
</evidence>
<evidence type="ECO:0000313" key="2">
    <source>
        <dbReference type="Proteomes" id="UP000248714"/>
    </source>
</evidence>
<keyword evidence="2" id="KW-1185">Reference proteome</keyword>
<comment type="caution">
    <text evidence="1">The sequence shown here is derived from an EMBL/GenBank/DDBJ whole genome shotgun (WGS) entry which is preliminary data.</text>
</comment>
<protein>
    <submittedName>
        <fullName evidence="1">Uncharacterized protein</fullName>
    </submittedName>
</protein>
<dbReference type="EMBL" id="QLTT01000014">
    <property type="protein sequence ID" value="RAS59407.1"/>
    <property type="molecule type" value="Genomic_DNA"/>
</dbReference>
<organism evidence="1 2">
    <name type="scientific">Lentzea atacamensis</name>
    <dbReference type="NCBI Taxonomy" id="531938"/>
    <lineage>
        <taxon>Bacteria</taxon>
        <taxon>Bacillati</taxon>
        <taxon>Actinomycetota</taxon>
        <taxon>Actinomycetes</taxon>
        <taxon>Pseudonocardiales</taxon>
        <taxon>Pseudonocardiaceae</taxon>
        <taxon>Lentzea</taxon>
    </lineage>
</organism>